<comment type="similarity">
    <text evidence="1 4">Belongs to the UDP-glycosyltransferase family.</text>
</comment>
<comment type="subcellular location">
    <subcellularLocation>
        <location evidence="5">Membrane</location>
        <topology evidence="5">Single-pass membrane protein</topology>
    </subcellularLocation>
</comment>
<dbReference type="SUPFAM" id="SSF53756">
    <property type="entry name" value="UDP-Glycosyltransferase/glycogen phosphorylase"/>
    <property type="match status" value="1"/>
</dbReference>
<dbReference type="Gene3D" id="3.40.50.2000">
    <property type="entry name" value="Glycogen Phosphorylase B"/>
    <property type="match status" value="2"/>
</dbReference>
<keyword evidence="2 4" id="KW-0328">Glycosyltransferase</keyword>
<dbReference type="FunFam" id="3.40.50.2000:FF:000050">
    <property type="entry name" value="UDP-glucuronosyltransferase"/>
    <property type="match status" value="1"/>
</dbReference>
<keyword evidence="5" id="KW-0732">Signal</keyword>
<gene>
    <name evidence="6" type="ORF">RI129_009021</name>
</gene>
<accession>A0AAN7VF81</accession>
<evidence type="ECO:0000256" key="3">
    <source>
        <dbReference type="ARBA" id="ARBA00022679"/>
    </source>
</evidence>
<dbReference type="Pfam" id="PF00201">
    <property type="entry name" value="UDPGT"/>
    <property type="match status" value="1"/>
</dbReference>
<evidence type="ECO:0000256" key="5">
    <source>
        <dbReference type="RuleBase" id="RU362059"/>
    </source>
</evidence>
<evidence type="ECO:0000256" key="4">
    <source>
        <dbReference type="RuleBase" id="RU003718"/>
    </source>
</evidence>
<keyword evidence="5" id="KW-0812">Transmembrane</keyword>
<proteinExistence type="inferred from homology"/>
<keyword evidence="3 4" id="KW-0808">Transferase</keyword>
<dbReference type="GO" id="GO:0015020">
    <property type="term" value="F:glucuronosyltransferase activity"/>
    <property type="evidence" value="ECO:0007669"/>
    <property type="project" value="UniProtKB-EC"/>
</dbReference>
<name>A0AAN7VF81_9COLE</name>
<dbReference type="InterPro" id="IPR050271">
    <property type="entry name" value="UDP-glycosyltransferase"/>
</dbReference>
<organism evidence="6 7">
    <name type="scientific">Pyrocoelia pectoralis</name>
    <dbReference type="NCBI Taxonomy" id="417401"/>
    <lineage>
        <taxon>Eukaryota</taxon>
        <taxon>Metazoa</taxon>
        <taxon>Ecdysozoa</taxon>
        <taxon>Arthropoda</taxon>
        <taxon>Hexapoda</taxon>
        <taxon>Insecta</taxon>
        <taxon>Pterygota</taxon>
        <taxon>Neoptera</taxon>
        <taxon>Endopterygota</taxon>
        <taxon>Coleoptera</taxon>
        <taxon>Polyphaga</taxon>
        <taxon>Elateriformia</taxon>
        <taxon>Elateroidea</taxon>
        <taxon>Lampyridae</taxon>
        <taxon>Lampyrinae</taxon>
        <taxon>Pyrocoelia</taxon>
    </lineage>
</organism>
<keyword evidence="7" id="KW-1185">Reference proteome</keyword>
<evidence type="ECO:0000313" key="6">
    <source>
        <dbReference type="EMBL" id="KAK5642854.1"/>
    </source>
</evidence>
<feature type="transmembrane region" description="Helical" evidence="5">
    <location>
        <begin position="467"/>
        <end position="494"/>
    </location>
</feature>
<keyword evidence="5" id="KW-1133">Transmembrane helix</keyword>
<dbReference type="CDD" id="cd03784">
    <property type="entry name" value="GT1_Gtf-like"/>
    <property type="match status" value="1"/>
</dbReference>
<evidence type="ECO:0000256" key="2">
    <source>
        <dbReference type="ARBA" id="ARBA00022676"/>
    </source>
</evidence>
<feature type="signal peptide" evidence="5">
    <location>
        <begin position="1"/>
        <end position="19"/>
    </location>
</feature>
<keyword evidence="5" id="KW-0472">Membrane</keyword>
<comment type="caution">
    <text evidence="6">The sequence shown here is derived from an EMBL/GenBank/DDBJ whole genome shotgun (WGS) entry which is preliminary data.</text>
</comment>
<dbReference type="EC" id="2.4.1.17" evidence="5"/>
<protein>
    <recommendedName>
        <fullName evidence="5">UDP-glucuronosyltransferase</fullName>
        <ecNumber evidence="5">2.4.1.17</ecNumber>
    </recommendedName>
</protein>
<evidence type="ECO:0000256" key="1">
    <source>
        <dbReference type="ARBA" id="ARBA00009995"/>
    </source>
</evidence>
<dbReference type="PROSITE" id="PS00375">
    <property type="entry name" value="UDPGT"/>
    <property type="match status" value="1"/>
</dbReference>
<dbReference type="AlphaFoldDB" id="A0AAN7VF81"/>
<dbReference type="GO" id="GO:0016020">
    <property type="term" value="C:membrane"/>
    <property type="evidence" value="ECO:0007669"/>
    <property type="project" value="UniProtKB-SubCell"/>
</dbReference>
<dbReference type="EMBL" id="JAVRBK010000006">
    <property type="protein sequence ID" value="KAK5642854.1"/>
    <property type="molecule type" value="Genomic_DNA"/>
</dbReference>
<dbReference type="PANTHER" id="PTHR48043">
    <property type="entry name" value="EG:EG0003.4 PROTEIN-RELATED"/>
    <property type="match status" value="1"/>
</dbReference>
<sequence length="507" mass="58359">MNLHVTVLGLLCFCCITNAAQILGVFPFPARSHIQLGNRILKELADRGHNVTIISPYKEKAQRKNFNQVLVENVFQKSAEMKSDLFNHVNYNILHRVLFLNTLGINFTELALNDTNVKAFLKERHHFDLVIIQHFNSDAYNGFCYRYKAPCISVSPLPVPNWFSNKVGNSAPPSYVPQLLVSYSSKMNFWQRIFNSMVYLLSEISHRFYLYPEQNRLLQKYFPGAPHLDELYYNTSLILYNGHVSVSDVSPNLPNTIDIAGYHVSPPKKLPEDLQEFLDNAIDGVIYFSMGSNLLSQDFPISLINSILKIFSKLKQRVVWKFEGDLPNRPTNVLIRSWLPQQDILAHPNVILLITHGGLLSVIEAIYFGKPILGLPVYSDQGLNSKRAEEAGYGRFIRFEELSEESFEKVLNEMIHNPTYMSKAKARSRIMHDQPLPPLQRAIFWIEYVLRHRGAPHLKSSALSLSWYQYFLLDIIFGLIVFCGLIVMVLIAVWRNSIFYKPKLKQY</sequence>
<comment type="catalytic activity">
    <reaction evidence="5">
        <text>glucuronate acceptor + UDP-alpha-D-glucuronate = acceptor beta-D-glucuronoside + UDP + H(+)</text>
        <dbReference type="Rhea" id="RHEA:21032"/>
        <dbReference type="ChEBI" id="CHEBI:15378"/>
        <dbReference type="ChEBI" id="CHEBI:58052"/>
        <dbReference type="ChEBI" id="CHEBI:58223"/>
        <dbReference type="ChEBI" id="CHEBI:132367"/>
        <dbReference type="ChEBI" id="CHEBI:132368"/>
        <dbReference type="EC" id="2.4.1.17"/>
    </reaction>
</comment>
<dbReference type="PANTHER" id="PTHR48043:SF159">
    <property type="entry name" value="EG:EG0003.4 PROTEIN-RELATED"/>
    <property type="match status" value="1"/>
</dbReference>
<dbReference type="Proteomes" id="UP001329430">
    <property type="component" value="Chromosome 6"/>
</dbReference>
<evidence type="ECO:0000313" key="7">
    <source>
        <dbReference type="Proteomes" id="UP001329430"/>
    </source>
</evidence>
<dbReference type="InterPro" id="IPR035595">
    <property type="entry name" value="UDP_glycos_trans_CS"/>
</dbReference>
<dbReference type="InterPro" id="IPR002213">
    <property type="entry name" value="UDP_glucos_trans"/>
</dbReference>
<feature type="chain" id="PRO_5042672676" description="UDP-glucuronosyltransferase" evidence="5">
    <location>
        <begin position="20"/>
        <end position="507"/>
    </location>
</feature>
<reference evidence="6 7" key="1">
    <citation type="journal article" date="2024" name="Insects">
        <title>An Improved Chromosome-Level Genome Assembly of the Firefly Pyrocoelia pectoralis.</title>
        <authorList>
            <person name="Fu X."/>
            <person name="Meyer-Rochow V.B."/>
            <person name="Ballantyne L."/>
            <person name="Zhu X."/>
        </authorList>
    </citation>
    <scope>NUCLEOTIDE SEQUENCE [LARGE SCALE GENOMIC DNA]</scope>
    <source>
        <strain evidence="6">XCY_ONT2</strain>
    </source>
</reference>